<evidence type="ECO:0000256" key="1">
    <source>
        <dbReference type="ARBA" id="ARBA00022801"/>
    </source>
</evidence>
<feature type="domain" description="Nudix hydrolase" evidence="2">
    <location>
        <begin position="1"/>
        <end position="148"/>
    </location>
</feature>
<reference evidence="4" key="1">
    <citation type="submission" date="2017-04" db="EMBL/GenBank/DDBJ databases">
        <authorList>
            <person name="Varghese N."/>
            <person name="Submissions S."/>
        </authorList>
    </citation>
    <scope>NUCLEOTIDE SEQUENCE [LARGE SCALE GENOMIC DNA]</scope>
    <source>
        <strain evidence="4">DSM 12126</strain>
    </source>
</reference>
<dbReference type="InterPro" id="IPR000086">
    <property type="entry name" value="NUDIX_hydrolase_dom"/>
</dbReference>
<dbReference type="GO" id="GO:0006167">
    <property type="term" value="P:AMP biosynthetic process"/>
    <property type="evidence" value="ECO:0007669"/>
    <property type="project" value="TreeGrafter"/>
</dbReference>
<dbReference type="AlphaFoldDB" id="A0A1W2E947"/>
<organism evidence="3 4">
    <name type="scientific">Pedobacter africanus</name>
    <dbReference type="NCBI Taxonomy" id="151894"/>
    <lineage>
        <taxon>Bacteria</taxon>
        <taxon>Pseudomonadati</taxon>
        <taxon>Bacteroidota</taxon>
        <taxon>Sphingobacteriia</taxon>
        <taxon>Sphingobacteriales</taxon>
        <taxon>Sphingobacteriaceae</taxon>
        <taxon>Pedobacter</taxon>
    </lineage>
</organism>
<keyword evidence="1 3" id="KW-0378">Hydrolase</keyword>
<dbReference type="PROSITE" id="PS51462">
    <property type="entry name" value="NUDIX"/>
    <property type="match status" value="1"/>
</dbReference>
<dbReference type="Pfam" id="PF00293">
    <property type="entry name" value="NUDIX"/>
    <property type="match status" value="1"/>
</dbReference>
<dbReference type="CDD" id="cd04662">
    <property type="entry name" value="NUDIX_Hydrolase"/>
    <property type="match status" value="1"/>
</dbReference>
<protein>
    <submittedName>
        <fullName evidence="3">Predicted NTP pyrophosphohydrolase, NUDIX family</fullName>
    </submittedName>
</protein>
<proteinExistence type="predicted"/>
<dbReference type="InterPro" id="IPR015797">
    <property type="entry name" value="NUDIX_hydrolase-like_dom_sf"/>
</dbReference>
<keyword evidence="4" id="KW-1185">Reference proteome</keyword>
<gene>
    <name evidence="3" type="ORF">SAMN04488524_4587</name>
</gene>
<accession>A0A1W2E947</accession>
<dbReference type="PANTHER" id="PTHR21340:SF7">
    <property type="entry name" value="NUDIX HYDROLASE DOMAIN-CONTAINING PROTEIN"/>
    <property type="match status" value="1"/>
</dbReference>
<dbReference type="PANTHER" id="PTHR21340">
    <property type="entry name" value="DIADENOSINE 5,5-P1,P4-TETRAPHOSPHATE PYROPHOSPHOHYDROLASE MUTT"/>
    <property type="match status" value="1"/>
</dbReference>
<evidence type="ECO:0000313" key="4">
    <source>
        <dbReference type="Proteomes" id="UP000192756"/>
    </source>
</evidence>
<dbReference type="Gene3D" id="3.90.79.10">
    <property type="entry name" value="Nucleoside Triphosphate Pyrophosphohydrolase"/>
    <property type="match status" value="1"/>
</dbReference>
<dbReference type="RefSeq" id="WP_084241365.1">
    <property type="nucleotide sequence ID" value="NZ_FWXT01000005.1"/>
</dbReference>
<dbReference type="EMBL" id="FWXT01000005">
    <property type="protein sequence ID" value="SMD06299.1"/>
    <property type="molecule type" value="Genomic_DNA"/>
</dbReference>
<evidence type="ECO:0000259" key="2">
    <source>
        <dbReference type="PROSITE" id="PS51462"/>
    </source>
</evidence>
<sequence>MKQSYGILLYRWKAGEPQFFLVHPGGPFFVNKNEGSWTIPKGEPNADEEPLDTAVREFEEETGYRPSGHFIPLQPVVQKGGKQINCWAVEGDLAPEKIRSNTFELEWPPKSGKKQDFSEIDYAGWYHFEKAKKLINERQQDLLVQFNNLVKKNI</sequence>
<dbReference type="GO" id="GO:0006754">
    <property type="term" value="P:ATP biosynthetic process"/>
    <property type="evidence" value="ECO:0007669"/>
    <property type="project" value="TreeGrafter"/>
</dbReference>
<dbReference type="SUPFAM" id="SSF55811">
    <property type="entry name" value="Nudix"/>
    <property type="match status" value="1"/>
</dbReference>
<name>A0A1W2E947_9SPHI</name>
<dbReference type="InterPro" id="IPR051325">
    <property type="entry name" value="Nudix_hydrolase_domain"/>
</dbReference>
<dbReference type="OrthoDB" id="954553at2"/>
<dbReference type="GO" id="GO:0004081">
    <property type="term" value="F:bis(5'-nucleosyl)-tetraphosphatase (asymmetrical) activity"/>
    <property type="evidence" value="ECO:0007669"/>
    <property type="project" value="TreeGrafter"/>
</dbReference>
<dbReference type="InterPro" id="IPR020084">
    <property type="entry name" value="NUDIX_hydrolase_CS"/>
</dbReference>
<dbReference type="Proteomes" id="UP000192756">
    <property type="component" value="Unassembled WGS sequence"/>
</dbReference>
<evidence type="ECO:0000313" key="3">
    <source>
        <dbReference type="EMBL" id="SMD06299.1"/>
    </source>
</evidence>
<dbReference type="PROSITE" id="PS00893">
    <property type="entry name" value="NUDIX_BOX"/>
    <property type="match status" value="1"/>
</dbReference>